<name>A0A4Y2ERT4_ARAVE</name>
<evidence type="ECO:0000313" key="2">
    <source>
        <dbReference type="Proteomes" id="UP000499080"/>
    </source>
</evidence>
<sequence length="106" mass="11868">MCSTCKNSLCLGASRSPNDLKCGGFQRGWTRDLLSLSFAADHPHRSSGLRRCTLGRAEDLLNAESDVTFVYRVDRMHIWWAVIQGFGPGINSWSDASFQRSFLAQK</sequence>
<comment type="caution">
    <text evidence="1">The sequence shown here is derived from an EMBL/GenBank/DDBJ whole genome shotgun (WGS) entry which is preliminary data.</text>
</comment>
<proteinExistence type="predicted"/>
<dbReference type="Proteomes" id="UP000499080">
    <property type="component" value="Unassembled WGS sequence"/>
</dbReference>
<protein>
    <submittedName>
        <fullName evidence="1">Uncharacterized protein</fullName>
    </submittedName>
</protein>
<organism evidence="1 2">
    <name type="scientific">Araneus ventricosus</name>
    <name type="common">Orbweaver spider</name>
    <name type="synonym">Epeira ventricosa</name>
    <dbReference type="NCBI Taxonomy" id="182803"/>
    <lineage>
        <taxon>Eukaryota</taxon>
        <taxon>Metazoa</taxon>
        <taxon>Ecdysozoa</taxon>
        <taxon>Arthropoda</taxon>
        <taxon>Chelicerata</taxon>
        <taxon>Arachnida</taxon>
        <taxon>Araneae</taxon>
        <taxon>Araneomorphae</taxon>
        <taxon>Entelegynae</taxon>
        <taxon>Araneoidea</taxon>
        <taxon>Araneidae</taxon>
        <taxon>Araneus</taxon>
    </lineage>
</organism>
<dbReference type="EMBL" id="BGPR01000673">
    <property type="protein sequence ID" value="GBM31029.1"/>
    <property type="molecule type" value="Genomic_DNA"/>
</dbReference>
<evidence type="ECO:0000313" key="1">
    <source>
        <dbReference type="EMBL" id="GBM31029.1"/>
    </source>
</evidence>
<dbReference type="AlphaFoldDB" id="A0A4Y2ERT4"/>
<reference evidence="1 2" key="1">
    <citation type="journal article" date="2019" name="Sci. Rep.">
        <title>Orb-weaving spider Araneus ventricosus genome elucidates the spidroin gene catalogue.</title>
        <authorList>
            <person name="Kono N."/>
            <person name="Nakamura H."/>
            <person name="Ohtoshi R."/>
            <person name="Moran D.A.P."/>
            <person name="Shinohara A."/>
            <person name="Yoshida Y."/>
            <person name="Fujiwara M."/>
            <person name="Mori M."/>
            <person name="Tomita M."/>
            <person name="Arakawa K."/>
        </authorList>
    </citation>
    <scope>NUCLEOTIDE SEQUENCE [LARGE SCALE GENOMIC DNA]</scope>
</reference>
<accession>A0A4Y2ERT4</accession>
<keyword evidence="2" id="KW-1185">Reference proteome</keyword>
<gene>
    <name evidence="1" type="ORF">AVEN_108932_1</name>
</gene>